<dbReference type="Proteomes" id="UP001162156">
    <property type="component" value="Unassembled WGS sequence"/>
</dbReference>
<dbReference type="Gene3D" id="1.20.1560.10">
    <property type="entry name" value="ABC transporter type 1, transmembrane domain"/>
    <property type="match status" value="2"/>
</dbReference>
<keyword evidence="3" id="KW-0813">Transport</keyword>
<sequence length="342" mass="37610">MAGYQKSSDKYSKFDWKLFWAYLKPNIWYFLAAVVGALVVAIINIQIPQVMGGVINVLAKFSESKDSELFIKDIKSPAIKLTSDIQDFKSSFKQIVSGGLRATTQIIGCSVSLVLISPQMTFVTLLYIPCVVAVGTVFGALLRSISRRAQSQVEKTTAVADEAIGNIRTVRAFAMESQEFINLKPTMPLRGGSIIPSHKIQGHIEFKNVTFAYPTRAPQPVLEDFNLTVPSGKTIAIVGASDGHDIRTLHPSWLRRRALGLISQEPVPFGTSVMENIRYGRPEATDEEVRQAALLANADAFILAFLMDNNTLVGERGATLSGGQKQEFYCKGPLKESCRFIT</sequence>
<keyword evidence="7 8" id="KW-0472">Membrane</keyword>
<evidence type="ECO:0000313" key="10">
    <source>
        <dbReference type="EMBL" id="KAJ8930226.1"/>
    </source>
</evidence>
<dbReference type="PROSITE" id="PS50929">
    <property type="entry name" value="ABC_TM1F"/>
    <property type="match status" value="1"/>
</dbReference>
<dbReference type="InterPro" id="IPR039421">
    <property type="entry name" value="Type_1_exporter"/>
</dbReference>
<dbReference type="EMBL" id="JANEYF010004719">
    <property type="protein sequence ID" value="KAJ8930226.1"/>
    <property type="molecule type" value="Genomic_DNA"/>
</dbReference>
<feature type="transmembrane region" description="Helical" evidence="8">
    <location>
        <begin position="122"/>
        <end position="142"/>
    </location>
</feature>
<feature type="domain" description="ABC transmembrane type-1" evidence="9">
    <location>
        <begin position="81"/>
        <end position="180"/>
    </location>
</feature>
<dbReference type="GO" id="GO:0005743">
    <property type="term" value="C:mitochondrial inner membrane"/>
    <property type="evidence" value="ECO:0007669"/>
    <property type="project" value="TreeGrafter"/>
</dbReference>
<evidence type="ECO:0000259" key="9">
    <source>
        <dbReference type="PROSITE" id="PS50929"/>
    </source>
</evidence>
<dbReference type="GO" id="GO:0005524">
    <property type="term" value="F:ATP binding"/>
    <property type="evidence" value="ECO:0007669"/>
    <property type="project" value="InterPro"/>
</dbReference>
<dbReference type="SUPFAM" id="SSF52540">
    <property type="entry name" value="P-loop containing nucleoside triphosphate hydrolases"/>
    <property type="match status" value="1"/>
</dbReference>
<comment type="similarity">
    <text evidence="2">Belongs to the ABC transporter superfamily. ABCB family. Multidrug resistance exporter (TC 3.A.1.201) subfamily.</text>
</comment>
<dbReference type="Gene3D" id="3.40.50.300">
    <property type="entry name" value="P-loop containing nucleotide triphosphate hydrolases"/>
    <property type="match status" value="2"/>
</dbReference>
<evidence type="ECO:0000256" key="6">
    <source>
        <dbReference type="ARBA" id="ARBA00023065"/>
    </source>
</evidence>
<evidence type="ECO:0000256" key="8">
    <source>
        <dbReference type="SAM" id="Phobius"/>
    </source>
</evidence>
<keyword evidence="6" id="KW-0406">Ion transport</keyword>
<evidence type="ECO:0000256" key="3">
    <source>
        <dbReference type="ARBA" id="ARBA00022448"/>
    </source>
</evidence>
<feature type="transmembrane region" description="Helical" evidence="8">
    <location>
        <begin position="27"/>
        <end position="45"/>
    </location>
</feature>
<comment type="caution">
    <text evidence="10">The sequence shown here is derived from an EMBL/GenBank/DDBJ whole genome shotgun (WGS) entry which is preliminary data.</text>
</comment>
<protein>
    <recommendedName>
        <fullName evidence="9">ABC transmembrane type-1 domain-containing protein</fullName>
    </recommendedName>
</protein>
<accession>A0AAV8WUT9</accession>
<evidence type="ECO:0000256" key="4">
    <source>
        <dbReference type="ARBA" id="ARBA00022692"/>
    </source>
</evidence>
<evidence type="ECO:0000313" key="11">
    <source>
        <dbReference type="Proteomes" id="UP001162156"/>
    </source>
</evidence>
<dbReference type="PANTHER" id="PTHR43394">
    <property type="entry name" value="ATP-DEPENDENT PERMEASE MDL1, MITOCHONDRIAL"/>
    <property type="match status" value="1"/>
</dbReference>
<keyword evidence="4 8" id="KW-0812">Transmembrane</keyword>
<dbReference type="InterPro" id="IPR011527">
    <property type="entry name" value="ABC1_TM_dom"/>
</dbReference>
<name>A0AAV8WUT9_9CUCU</name>
<reference evidence="10" key="1">
    <citation type="journal article" date="2023" name="Insect Mol. Biol.">
        <title>Genome sequencing provides insights into the evolution of gene families encoding plant cell wall-degrading enzymes in longhorned beetles.</title>
        <authorList>
            <person name="Shin N.R."/>
            <person name="Okamura Y."/>
            <person name="Kirsch R."/>
            <person name="Pauchet Y."/>
        </authorList>
    </citation>
    <scope>NUCLEOTIDE SEQUENCE</scope>
    <source>
        <strain evidence="10">RBIC_L_NR</strain>
    </source>
</reference>
<gene>
    <name evidence="10" type="ORF">NQ314_016988</name>
</gene>
<dbReference type="AlphaFoldDB" id="A0AAV8WUT9"/>
<dbReference type="InterPro" id="IPR027417">
    <property type="entry name" value="P-loop_NTPase"/>
</dbReference>
<dbReference type="SUPFAM" id="SSF90123">
    <property type="entry name" value="ABC transporter transmembrane region"/>
    <property type="match status" value="1"/>
</dbReference>
<evidence type="ECO:0000256" key="7">
    <source>
        <dbReference type="ARBA" id="ARBA00023136"/>
    </source>
</evidence>
<organism evidence="10 11">
    <name type="scientific">Rhamnusium bicolor</name>
    <dbReference type="NCBI Taxonomy" id="1586634"/>
    <lineage>
        <taxon>Eukaryota</taxon>
        <taxon>Metazoa</taxon>
        <taxon>Ecdysozoa</taxon>
        <taxon>Arthropoda</taxon>
        <taxon>Hexapoda</taxon>
        <taxon>Insecta</taxon>
        <taxon>Pterygota</taxon>
        <taxon>Neoptera</taxon>
        <taxon>Endopterygota</taxon>
        <taxon>Coleoptera</taxon>
        <taxon>Polyphaga</taxon>
        <taxon>Cucujiformia</taxon>
        <taxon>Chrysomeloidea</taxon>
        <taxon>Cerambycidae</taxon>
        <taxon>Lepturinae</taxon>
        <taxon>Rhagiini</taxon>
        <taxon>Rhamnusium</taxon>
    </lineage>
</organism>
<keyword evidence="5 8" id="KW-1133">Transmembrane helix</keyword>
<comment type="subcellular location">
    <subcellularLocation>
        <location evidence="1">Membrane</location>
        <topology evidence="1">Multi-pass membrane protein</topology>
    </subcellularLocation>
</comment>
<evidence type="ECO:0000256" key="5">
    <source>
        <dbReference type="ARBA" id="ARBA00022989"/>
    </source>
</evidence>
<dbReference type="GO" id="GO:0006811">
    <property type="term" value="P:monoatomic ion transport"/>
    <property type="evidence" value="ECO:0007669"/>
    <property type="project" value="UniProtKB-KW"/>
</dbReference>
<dbReference type="PANTHER" id="PTHR43394:SF17">
    <property type="entry name" value="MITOCHONDRIAL POTASSIUM CHANNEL ATP-BINDING SUBUNIT"/>
    <property type="match status" value="1"/>
</dbReference>
<keyword evidence="11" id="KW-1185">Reference proteome</keyword>
<dbReference type="GO" id="GO:0015421">
    <property type="term" value="F:ABC-type oligopeptide transporter activity"/>
    <property type="evidence" value="ECO:0007669"/>
    <property type="project" value="TreeGrafter"/>
</dbReference>
<dbReference type="GO" id="GO:0090374">
    <property type="term" value="P:oligopeptide export from mitochondrion"/>
    <property type="evidence" value="ECO:0007669"/>
    <property type="project" value="TreeGrafter"/>
</dbReference>
<evidence type="ECO:0000256" key="2">
    <source>
        <dbReference type="ARBA" id="ARBA00007577"/>
    </source>
</evidence>
<dbReference type="Pfam" id="PF00664">
    <property type="entry name" value="ABC_membrane"/>
    <property type="match status" value="1"/>
</dbReference>
<evidence type="ECO:0000256" key="1">
    <source>
        <dbReference type="ARBA" id="ARBA00004141"/>
    </source>
</evidence>
<proteinExistence type="inferred from homology"/>
<dbReference type="InterPro" id="IPR036640">
    <property type="entry name" value="ABC1_TM_sf"/>
</dbReference>